<dbReference type="GO" id="GO:0005886">
    <property type="term" value="C:plasma membrane"/>
    <property type="evidence" value="ECO:0007669"/>
    <property type="project" value="UniProtKB-SubCell"/>
</dbReference>
<dbReference type="Pfam" id="PF20560">
    <property type="entry name" value="MotA_N"/>
    <property type="match status" value="1"/>
</dbReference>
<dbReference type="InterPro" id="IPR047055">
    <property type="entry name" value="MotA-like"/>
</dbReference>
<keyword evidence="6 12" id="KW-0812">Transmembrane</keyword>
<evidence type="ECO:0000256" key="6">
    <source>
        <dbReference type="ARBA" id="ARBA00022692"/>
    </source>
</evidence>
<dbReference type="Pfam" id="PF01618">
    <property type="entry name" value="MotA_ExbB"/>
    <property type="match status" value="1"/>
</dbReference>
<feature type="transmembrane region" description="Helical" evidence="12">
    <location>
        <begin position="28"/>
        <end position="53"/>
    </location>
</feature>
<evidence type="ECO:0000256" key="9">
    <source>
        <dbReference type="ARBA" id="ARBA00022989"/>
    </source>
</evidence>
<keyword evidence="4" id="KW-1003">Cell membrane</keyword>
<accession>A0AAU7K0G3</accession>
<proteinExistence type="inferred from homology"/>
<feature type="domain" description="Motility protein A N-terminal" evidence="14">
    <location>
        <begin position="7"/>
        <end position="89"/>
    </location>
</feature>
<keyword evidence="9 12" id="KW-1133">Transmembrane helix</keyword>
<feature type="transmembrane region" description="Helical" evidence="12">
    <location>
        <begin position="181"/>
        <end position="201"/>
    </location>
</feature>
<dbReference type="GO" id="GO:0071978">
    <property type="term" value="P:bacterial-type flagellum-dependent swarming motility"/>
    <property type="evidence" value="ECO:0007669"/>
    <property type="project" value="InterPro"/>
</dbReference>
<evidence type="ECO:0000256" key="10">
    <source>
        <dbReference type="ARBA" id="ARBA00023065"/>
    </source>
</evidence>
<keyword evidence="10" id="KW-0406">Ion transport</keyword>
<sequence>MEIATLLGIVVVLGAVFASLIMEGASPTSILLMPPIILVFVGSIGAAMAGGFITDMAVIGKQLVRAFTAKAPKSDDVVEELVAMADIARREGLLALEERARSIEDPFLREGIEMTVDGTDADEIYDVLHTQISTRRKRDKLGIKFFADMGGYAPTIGIIGTVIGLIHVLGNLDSPATLGELIASAFVATLWGVMSANAMWLPISSKLKRVSEAEIGHMELLLEGVLAIQSGTSPRVVEKRLRAALADDGAGRAERPAEAA</sequence>
<evidence type="ECO:0000256" key="3">
    <source>
        <dbReference type="ARBA" id="ARBA00022448"/>
    </source>
</evidence>
<protein>
    <submittedName>
        <fullName evidence="15">Motility protein A</fullName>
    </submittedName>
</protein>
<evidence type="ECO:0000256" key="12">
    <source>
        <dbReference type="SAM" id="Phobius"/>
    </source>
</evidence>
<name>A0AAU7K0G3_9MICO</name>
<evidence type="ECO:0000256" key="4">
    <source>
        <dbReference type="ARBA" id="ARBA00022475"/>
    </source>
</evidence>
<evidence type="ECO:0000256" key="1">
    <source>
        <dbReference type="ARBA" id="ARBA00004651"/>
    </source>
</evidence>
<dbReference type="PROSITE" id="PS01307">
    <property type="entry name" value="MOTA"/>
    <property type="match status" value="1"/>
</dbReference>
<dbReference type="GO" id="GO:0006935">
    <property type="term" value="P:chemotaxis"/>
    <property type="evidence" value="ECO:0007669"/>
    <property type="project" value="UniProtKB-KW"/>
</dbReference>
<feature type="domain" description="MotA/TolQ/ExbB proton channel" evidence="13">
    <location>
        <begin position="100"/>
        <end position="219"/>
    </location>
</feature>
<keyword evidence="5" id="KW-0145">Chemotaxis</keyword>
<keyword evidence="3" id="KW-0813">Transport</keyword>
<evidence type="ECO:0000256" key="7">
    <source>
        <dbReference type="ARBA" id="ARBA00022779"/>
    </source>
</evidence>
<reference evidence="15" key="1">
    <citation type="submission" date="2024-05" db="EMBL/GenBank/DDBJ databases">
        <authorList>
            <person name="Kim S."/>
            <person name="Heo J."/>
            <person name="Choi H."/>
            <person name="Choi Y."/>
            <person name="Kwon S.-W."/>
            <person name="Kim Y."/>
        </authorList>
    </citation>
    <scope>NUCLEOTIDE SEQUENCE</scope>
    <source>
        <strain evidence="15">KACC 23699</strain>
    </source>
</reference>
<evidence type="ECO:0000256" key="8">
    <source>
        <dbReference type="ARBA" id="ARBA00022781"/>
    </source>
</evidence>
<dbReference type="AlphaFoldDB" id="A0AAU7K0G3"/>
<dbReference type="EMBL" id="CP157483">
    <property type="protein sequence ID" value="XBO45594.1"/>
    <property type="molecule type" value="Genomic_DNA"/>
</dbReference>
<evidence type="ECO:0000256" key="11">
    <source>
        <dbReference type="ARBA" id="ARBA00023136"/>
    </source>
</evidence>
<comment type="subcellular location">
    <subcellularLocation>
        <location evidence="1">Cell membrane</location>
        <topology evidence="1">Multi-pass membrane protein</topology>
    </subcellularLocation>
</comment>
<dbReference type="InterPro" id="IPR002898">
    <property type="entry name" value="MotA_ExbB_proton_chnl"/>
</dbReference>
<evidence type="ECO:0000313" key="15">
    <source>
        <dbReference type="EMBL" id="XBO45594.1"/>
    </source>
</evidence>
<dbReference type="InterPro" id="IPR046786">
    <property type="entry name" value="MotA_N"/>
</dbReference>
<dbReference type="RefSeq" id="WP_406833096.1">
    <property type="nucleotide sequence ID" value="NZ_CP157483.1"/>
</dbReference>
<dbReference type="GO" id="GO:1902600">
    <property type="term" value="P:proton transmembrane transport"/>
    <property type="evidence" value="ECO:0007669"/>
    <property type="project" value="UniProtKB-KW"/>
</dbReference>
<dbReference type="PANTHER" id="PTHR30433">
    <property type="entry name" value="CHEMOTAXIS PROTEIN MOTA"/>
    <property type="match status" value="1"/>
</dbReference>
<organism evidence="15">
    <name type="scientific">Pedococcus sp. KACC 23699</name>
    <dbReference type="NCBI Taxonomy" id="3149228"/>
    <lineage>
        <taxon>Bacteria</taxon>
        <taxon>Bacillati</taxon>
        <taxon>Actinomycetota</taxon>
        <taxon>Actinomycetes</taxon>
        <taxon>Micrococcales</taxon>
        <taxon>Intrasporangiaceae</taxon>
        <taxon>Pedococcus</taxon>
    </lineage>
</organism>
<dbReference type="InterPro" id="IPR000540">
    <property type="entry name" value="Flag_MotA_CS"/>
</dbReference>
<gene>
    <name evidence="15" type="ORF">ABEG17_09760</name>
</gene>
<keyword evidence="11 12" id="KW-0472">Membrane</keyword>
<keyword evidence="8" id="KW-0375">Hydrogen ion transport</keyword>
<evidence type="ECO:0000259" key="14">
    <source>
        <dbReference type="Pfam" id="PF20560"/>
    </source>
</evidence>
<keyword evidence="7" id="KW-0283">Flagellar rotation</keyword>
<comment type="similarity">
    <text evidence="2">Belongs to the MotA family.</text>
</comment>
<evidence type="ECO:0000256" key="2">
    <source>
        <dbReference type="ARBA" id="ARBA00008038"/>
    </source>
</evidence>
<evidence type="ECO:0000256" key="5">
    <source>
        <dbReference type="ARBA" id="ARBA00022500"/>
    </source>
</evidence>
<evidence type="ECO:0000259" key="13">
    <source>
        <dbReference type="Pfam" id="PF01618"/>
    </source>
</evidence>
<feature type="transmembrane region" description="Helical" evidence="12">
    <location>
        <begin position="145"/>
        <end position="169"/>
    </location>
</feature>